<accession>A0A8B6FNW2</accession>
<gene>
    <name evidence="2" type="ORF">MGAL_10B075669</name>
</gene>
<protein>
    <submittedName>
        <fullName evidence="2">Uncharacterized protein</fullName>
    </submittedName>
</protein>
<dbReference type="AlphaFoldDB" id="A0A8B6FNW2"/>
<dbReference type="EMBL" id="UYJE01007246">
    <property type="protein sequence ID" value="VDI52943.1"/>
    <property type="molecule type" value="Genomic_DNA"/>
</dbReference>
<comment type="caution">
    <text evidence="2">The sequence shown here is derived from an EMBL/GenBank/DDBJ whole genome shotgun (WGS) entry which is preliminary data.</text>
</comment>
<dbReference type="Proteomes" id="UP000596742">
    <property type="component" value="Unassembled WGS sequence"/>
</dbReference>
<evidence type="ECO:0000256" key="1">
    <source>
        <dbReference type="SAM" id="Coils"/>
    </source>
</evidence>
<sequence>MSNITLSLNSRIIEQNDKKSKKMIGILCIVREFVDFVGLCPYGPSVRPCDEPERSPQVQGLCRDVPSPVVESPELPRAADPEQCLVEAPRVALFSAMPFEVEVISTLDDTVENDTAVFEEVEEHELVFDTDDADLFSTWDEEQQQADEWWEDLERRVIEVSEEVEALSEDYSEVKQRLESDDETLQMFGANLESEGRNLQMQYVISRVLPCCSPVDLEEGVSDVEELSLEDDEVFTDEHDRVVIWDEEGRAAMRRVWFRRHFMKSHCLNGFWRTFRGRIELCRDGSNDTLFSWESNYVVMEVMDTLFSWEGGVELCRDGSNGYIIFGKAESNYVVMEVMDTLFSWEGGVELCRDGSNGYIIFMGRRSRIMS</sequence>
<evidence type="ECO:0000313" key="2">
    <source>
        <dbReference type="EMBL" id="VDI52943.1"/>
    </source>
</evidence>
<dbReference type="OrthoDB" id="10369583at2759"/>
<organism evidence="2 3">
    <name type="scientific">Mytilus galloprovincialis</name>
    <name type="common">Mediterranean mussel</name>
    <dbReference type="NCBI Taxonomy" id="29158"/>
    <lineage>
        <taxon>Eukaryota</taxon>
        <taxon>Metazoa</taxon>
        <taxon>Spiralia</taxon>
        <taxon>Lophotrochozoa</taxon>
        <taxon>Mollusca</taxon>
        <taxon>Bivalvia</taxon>
        <taxon>Autobranchia</taxon>
        <taxon>Pteriomorphia</taxon>
        <taxon>Mytilida</taxon>
        <taxon>Mytiloidea</taxon>
        <taxon>Mytilidae</taxon>
        <taxon>Mytilinae</taxon>
        <taxon>Mytilus</taxon>
    </lineage>
</organism>
<keyword evidence="3" id="KW-1185">Reference proteome</keyword>
<evidence type="ECO:0000313" key="3">
    <source>
        <dbReference type="Proteomes" id="UP000596742"/>
    </source>
</evidence>
<keyword evidence="1" id="KW-0175">Coiled coil</keyword>
<reference evidence="2" key="1">
    <citation type="submission" date="2018-11" db="EMBL/GenBank/DDBJ databases">
        <authorList>
            <person name="Alioto T."/>
            <person name="Alioto T."/>
        </authorList>
    </citation>
    <scope>NUCLEOTIDE SEQUENCE</scope>
</reference>
<feature type="coiled-coil region" evidence="1">
    <location>
        <begin position="150"/>
        <end position="184"/>
    </location>
</feature>
<name>A0A8B6FNW2_MYTGA</name>
<proteinExistence type="predicted"/>